<dbReference type="GO" id="GO:0016491">
    <property type="term" value="F:oxidoreductase activity"/>
    <property type="evidence" value="ECO:0007669"/>
    <property type="project" value="InterPro"/>
</dbReference>
<dbReference type="CDD" id="cd08267">
    <property type="entry name" value="MDR1"/>
    <property type="match status" value="1"/>
</dbReference>
<reference evidence="2 3" key="1">
    <citation type="submission" date="2016-01" db="EMBL/GenBank/DDBJ databases">
        <title>Genome sequencing of Roseivirga spongicola UST030701-084.</title>
        <authorList>
            <person name="Selvaratnam C."/>
            <person name="Thevarajoo S."/>
            <person name="Goh K.M."/>
            <person name="Ee R."/>
            <person name="Chan K.-G."/>
            <person name="Chong C.S."/>
        </authorList>
    </citation>
    <scope>NUCLEOTIDE SEQUENCE [LARGE SCALE GENOMIC DNA]</scope>
    <source>
        <strain evidence="2 3">UST030701-084</strain>
    </source>
</reference>
<dbReference type="SMART" id="SM00829">
    <property type="entry name" value="PKS_ER"/>
    <property type="match status" value="1"/>
</dbReference>
<accession>A0A150WZM3</accession>
<evidence type="ECO:0000313" key="3">
    <source>
        <dbReference type="Proteomes" id="UP000075606"/>
    </source>
</evidence>
<feature type="domain" description="Enoyl reductase (ER)" evidence="1">
    <location>
        <begin position="10"/>
        <end position="321"/>
    </location>
</feature>
<dbReference type="InterPro" id="IPR011032">
    <property type="entry name" value="GroES-like_sf"/>
</dbReference>
<dbReference type="PANTHER" id="PTHR44013">
    <property type="entry name" value="ZINC-TYPE ALCOHOL DEHYDROGENASE-LIKE PROTEIN C16A3.02C"/>
    <property type="match status" value="1"/>
</dbReference>
<dbReference type="InterPro" id="IPR036291">
    <property type="entry name" value="NAD(P)-bd_dom_sf"/>
</dbReference>
<dbReference type="Pfam" id="PF08240">
    <property type="entry name" value="ADH_N"/>
    <property type="match status" value="1"/>
</dbReference>
<gene>
    <name evidence="2" type="ORF">AWW68_17825</name>
</gene>
<dbReference type="STRING" id="333140.AWW68_17825"/>
<dbReference type="SUPFAM" id="SSF51735">
    <property type="entry name" value="NAD(P)-binding Rossmann-fold domains"/>
    <property type="match status" value="1"/>
</dbReference>
<sequence>MKAYIRKKYGGPNKLQLLDFQKPSPKEDELLVKVVATSVNPADWRVMRGTPYMIRLMMGVFKPKNPFIGADVSGIVEKVGSKVTQFKPGDEVFTDVMGTGAGAFAEYVCVKASHWVRKPQEVSHKEAAATPLAGITAWQGLNDIGKLQNGQQVLINGASGGVGTFAVQIAKHIEAHITAVCSTSKVEMVRSLGADVVIDYKKNDYRKLNQQFDLIFDAVGNVSPSIAKRLLKPSGICVMVGWSGFGHFIGFSLGKLWLSKASDKKLESFTAKMKTEDLSLLAELIATNKLTPVVSDHYNFTELPAAIAFQERGHAAGKVIVTVSE</sequence>
<protein>
    <recommendedName>
        <fullName evidence="1">Enoyl reductase (ER) domain-containing protein</fullName>
    </recommendedName>
</protein>
<name>A0A150WZM3_9BACT</name>
<dbReference type="SUPFAM" id="SSF50129">
    <property type="entry name" value="GroES-like"/>
    <property type="match status" value="1"/>
</dbReference>
<dbReference type="InterPro" id="IPR002364">
    <property type="entry name" value="Quin_OxRdtase/zeta-crystal_CS"/>
</dbReference>
<dbReference type="GO" id="GO:0008270">
    <property type="term" value="F:zinc ion binding"/>
    <property type="evidence" value="ECO:0007669"/>
    <property type="project" value="InterPro"/>
</dbReference>
<keyword evidence="3" id="KW-1185">Reference proteome</keyword>
<dbReference type="InterPro" id="IPR020843">
    <property type="entry name" value="ER"/>
</dbReference>
<evidence type="ECO:0000313" key="2">
    <source>
        <dbReference type="EMBL" id="KYG71876.1"/>
    </source>
</evidence>
<dbReference type="Gene3D" id="3.90.180.10">
    <property type="entry name" value="Medium-chain alcohol dehydrogenases, catalytic domain"/>
    <property type="match status" value="1"/>
</dbReference>
<dbReference type="Gene3D" id="3.40.50.720">
    <property type="entry name" value="NAD(P)-binding Rossmann-like Domain"/>
    <property type="match status" value="1"/>
</dbReference>
<dbReference type="InterPro" id="IPR052733">
    <property type="entry name" value="Chloroplast_QOR"/>
</dbReference>
<dbReference type="OrthoDB" id="648910at2"/>
<dbReference type="PANTHER" id="PTHR44013:SF1">
    <property type="entry name" value="ZINC-TYPE ALCOHOL DEHYDROGENASE-LIKE PROTEIN C16A3.02C"/>
    <property type="match status" value="1"/>
</dbReference>
<dbReference type="RefSeq" id="WP_068224946.1">
    <property type="nucleotide sequence ID" value="NZ_LRPC01000031.1"/>
</dbReference>
<dbReference type="PROSITE" id="PS01162">
    <property type="entry name" value="QOR_ZETA_CRYSTAL"/>
    <property type="match status" value="1"/>
</dbReference>
<proteinExistence type="predicted"/>
<dbReference type="Pfam" id="PF13602">
    <property type="entry name" value="ADH_zinc_N_2"/>
    <property type="match status" value="1"/>
</dbReference>
<dbReference type="EMBL" id="LRPC01000031">
    <property type="protein sequence ID" value="KYG71876.1"/>
    <property type="molecule type" value="Genomic_DNA"/>
</dbReference>
<dbReference type="AlphaFoldDB" id="A0A150WZM3"/>
<organism evidence="2 3">
    <name type="scientific">Roseivirga spongicola</name>
    <dbReference type="NCBI Taxonomy" id="333140"/>
    <lineage>
        <taxon>Bacteria</taxon>
        <taxon>Pseudomonadati</taxon>
        <taxon>Bacteroidota</taxon>
        <taxon>Cytophagia</taxon>
        <taxon>Cytophagales</taxon>
        <taxon>Roseivirgaceae</taxon>
        <taxon>Roseivirga</taxon>
    </lineage>
</organism>
<dbReference type="InterPro" id="IPR013154">
    <property type="entry name" value="ADH-like_N"/>
</dbReference>
<dbReference type="Proteomes" id="UP000075606">
    <property type="component" value="Unassembled WGS sequence"/>
</dbReference>
<comment type="caution">
    <text evidence="2">The sequence shown here is derived from an EMBL/GenBank/DDBJ whole genome shotgun (WGS) entry which is preliminary data.</text>
</comment>
<evidence type="ECO:0000259" key="1">
    <source>
        <dbReference type="SMART" id="SM00829"/>
    </source>
</evidence>